<dbReference type="PANTHER" id="PTHR12434">
    <property type="entry name" value="MEDIATOR OF RNA POLYMERASE II TRANSCRIPTION SUBUNIT 22"/>
    <property type="match status" value="1"/>
</dbReference>
<dbReference type="GO" id="GO:0006357">
    <property type="term" value="P:regulation of transcription by RNA polymerase II"/>
    <property type="evidence" value="ECO:0007669"/>
    <property type="project" value="InterPro"/>
</dbReference>
<dbReference type="AlphaFoldDB" id="A0A6B2LS74"/>
<proteinExistence type="predicted"/>
<dbReference type="InterPro" id="IPR009332">
    <property type="entry name" value="Med22"/>
</dbReference>
<protein>
    <recommendedName>
        <fullName evidence="6">Mediator of RNA polymerase II transcription subunit 22</fullName>
    </recommendedName>
</protein>
<keyword evidence="4" id="KW-0539">Nucleus</keyword>
<evidence type="ECO:0008006" key="6">
    <source>
        <dbReference type="Google" id="ProtNLM"/>
    </source>
</evidence>
<keyword evidence="3" id="KW-0804">Transcription</keyword>
<sequence length="121" mass="13666">MKINNHIDSLVTNYKGLLGSASINDKTENIRENFEIDVYTSNMVKSGEALLKIIAEIKHSMMLNDFDSIVGENNQMEESYKKIVSEVDSNVESLKQTLIQALAELESAYYTSKYIKPPTDL</sequence>
<evidence type="ECO:0000256" key="3">
    <source>
        <dbReference type="ARBA" id="ARBA00023163"/>
    </source>
</evidence>
<evidence type="ECO:0000256" key="4">
    <source>
        <dbReference type="ARBA" id="ARBA00023242"/>
    </source>
</evidence>
<organism evidence="5">
    <name type="scientific">Arcella intermedia</name>
    <dbReference type="NCBI Taxonomy" id="1963864"/>
    <lineage>
        <taxon>Eukaryota</taxon>
        <taxon>Amoebozoa</taxon>
        <taxon>Tubulinea</taxon>
        <taxon>Elardia</taxon>
        <taxon>Arcellinida</taxon>
        <taxon>Sphaerothecina</taxon>
        <taxon>Arcellidae</taxon>
        <taxon>Arcella</taxon>
    </lineage>
</organism>
<dbReference type="Pfam" id="PF06179">
    <property type="entry name" value="Med22"/>
    <property type="match status" value="1"/>
</dbReference>
<evidence type="ECO:0000256" key="1">
    <source>
        <dbReference type="ARBA" id="ARBA00004123"/>
    </source>
</evidence>
<evidence type="ECO:0000256" key="2">
    <source>
        <dbReference type="ARBA" id="ARBA00023015"/>
    </source>
</evidence>
<evidence type="ECO:0000313" key="5">
    <source>
        <dbReference type="EMBL" id="NDV39551.1"/>
    </source>
</evidence>
<reference evidence="5" key="1">
    <citation type="journal article" date="2020" name="J. Eukaryot. Microbiol.">
        <title>De novo Sequencing, Assembly and Annotation of the Transcriptome for the Free-Living Testate Amoeba Arcella intermedia.</title>
        <authorList>
            <person name="Ribeiro G.M."/>
            <person name="Porfirio-Sousa A.L."/>
            <person name="Maurer-Alcala X.X."/>
            <person name="Katz L.A."/>
            <person name="Lahr D.J.G."/>
        </authorList>
    </citation>
    <scope>NUCLEOTIDE SEQUENCE</scope>
</reference>
<dbReference type="GO" id="GO:0016592">
    <property type="term" value="C:mediator complex"/>
    <property type="evidence" value="ECO:0007669"/>
    <property type="project" value="InterPro"/>
</dbReference>
<dbReference type="GO" id="GO:0003712">
    <property type="term" value="F:transcription coregulator activity"/>
    <property type="evidence" value="ECO:0007669"/>
    <property type="project" value="InterPro"/>
</dbReference>
<dbReference type="EMBL" id="GIBP01010582">
    <property type="protein sequence ID" value="NDV39551.1"/>
    <property type="molecule type" value="Transcribed_RNA"/>
</dbReference>
<accession>A0A6B2LS74</accession>
<keyword evidence="2" id="KW-0805">Transcription regulation</keyword>
<name>A0A6B2LS74_9EUKA</name>
<comment type="subcellular location">
    <subcellularLocation>
        <location evidence="1">Nucleus</location>
    </subcellularLocation>
</comment>
<dbReference type="PANTHER" id="PTHR12434:SF6">
    <property type="entry name" value="MEDIATOR OF RNA POLYMERASE II TRANSCRIPTION SUBUNIT 22"/>
    <property type="match status" value="1"/>
</dbReference>